<evidence type="ECO:0000256" key="4">
    <source>
        <dbReference type="SAM" id="SignalP"/>
    </source>
</evidence>
<accession>A0A1I1L6Q9</accession>
<dbReference type="SUPFAM" id="SSF117074">
    <property type="entry name" value="Hypothetical protein PA1324"/>
    <property type="match status" value="1"/>
</dbReference>
<dbReference type="PANTHER" id="PTHR47114">
    <property type="match status" value="1"/>
</dbReference>
<sequence length="719" mass="78237">MKKLFSTLLFCWAALCAQNVAAQYVTIPDANFRNALKVKYPTCFNADSQLDTTCALILTDTLLNVSVKNIANLEGVRYFKNLKELNCYGNLLTSLPPLPDSLKTLICYTNALTSLTTLPSTLTYLHYANNMVDSLPALPAGLEYLNCSNNSMNSLTELPPMLKHLYCSDNSLPSLPAVLPSSLNTLYFPNNLVENLPVLPSQLKILHCANNLLQELQNFPASLSALYCHGNPIYCLPFLPSGMQVISLSNTNITCIPNKPVNMPSSFPICNPINNIAQCMTFPMFSGYVFYDANGNGIKDSSEIGMANIAVKISANNKVFTDANGFYSITVPDTGYFVATVVTPQYFIVQDSAITAHFTAFGQISATDFALTTSNPFRDLSTHLESYQRARPGFMLNFKLTYRNQGTVPTNAVAKFVKPFLYTTAIVSEPNYTVSGDTLIWNLGTLGIGEIKSIVVHGTVSTAAVLGSVLSFQSLLNNNDTLDYNLADNVSTINLTVQGSLDPNDKQARPAISPAQIAAGEYIDYTIRFQNTGTDTAFTVVIADTLESNLQANTLEMLASSHNVRTSVKGNIVYFEHLNILLPDSNVNEKASHGFVSFRIKPQTNLALGATVSNKAAIYFDYNAPVITNTAITKVQNPTGIFDKINKTVSVYPNPVNKGVLYVPNMAGASATLTSLEGKELRNWSAIGESVSLEGIAQGMYLLKVTQKGETRTAKVMVK</sequence>
<dbReference type="InterPro" id="IPR051071">
    <property type="entry name" value="LRR-bact_E3_ubiq_ligases"/>
</dbReference>
<dbReference type="InterPro" id="IPR047589">
    <property type="entry name" value="DUF11_rpt"/>
</dbReference>
<keyword evidence="4" id="KW-0732">Signal</keyword>
<dbReference type="NCBIfam" id="TIGR01451">
    <property type="entry name" value="B_ant_repeat"/>
    <property type="match status" value="1"/>
</dbReference>
<dbReference type="Pfam" id="PF24595">
    <property type="entry name" value="DUF7619"/>
    <property type="match status" value="1"/>
</dbReference>
<dbReference type="PROSITE" id="PS51450">
    <property type="entry name" value="LRR"/>
    <property type="match status" value="1"/>
</dbReference>
<comment type="similarity">
    <text evidence="1">Belongs to the LRR-containing bacterial E3 ligase family.</text>
</comment>
<dbReference type="InterPro" id="IPR055353">
    <property type="entry name" value="DUF7619"/>
</dbReference>
<dbReference type="SMART" id="SM00364">
    <property type="entry name" value="LRR_BAC"/>
    <property type="match status" value="8"/>
</dbReference>
<evidence type="ECO:0000313" key="6">
    <source>
        <dbReference type="EMBL" id="SFC66688.1"/>
    </source>
</evidence>
<dbReference type="AlphaFoldDB" id="A0A1I1L6Q9"/>
<feature type="domain" description="DUF7619" evidence="5">
    <location>
        <begin position="502"/>
        <end position="633"/>
    </location>
</feature>
<evidence type="ECO:0000259" key="5">
    <source>
        <dbReference type="Pfam" id="PF24595"/>
    </source>
</evidence>
<dbReference type="Gene3D" id="2.60.40.10">
    <property type="entry name" value="Immunoglobulins"/>
    <property type="match status" value="1"/>
</dbReference>
<dbReference type="RefSeq" id="WP_091513632.1">
    <property type="nucleotide sequence ID" value="NZ_FOLE01000008.1"/>
</dbReference>
<dbReference type="STRING" id="927664.SAMN05421780_1087"/>
<evidence type="ECO:0000313" key="7">
    <source>
        <dbReference type="Proteomes" id="UP000199514"/>
    </source>
</evidence>
<dbReference type="InterPro" id="IPR032675">
    <property type="entry name" value="LRR_dom_sf"/>
</dbReference>
<keyword evidence="7" id="KW-1185">Reference proteome</keyword>
<dbReference type="EMBL" id="FOLE01000008">
    <property type="protein sequence ID" value="SFC66688.1"/>
    <property type="molecule type" value="Genomic_DNA"/>
</dbReference>
<dbReference type="PANTHER" id="PTHR47114:SF2">
    <property type="entry name" value="OLIGODENDROCYTE-MYELIN GLYCOPROTEIN"/>
    <property type="match status" value="1"/>
</dbReference>
<evidence type="ECO:0000256" key="1">
    <source>
        <dbReference type="ARBA" id="ARBA00009868"/>
    </source>
</evidence>
<dbReference type="InterPro" id="IPR026444">
    <property type="entry name" value="Secre_tail"/>
</dbReference>
<keyword evidence="2" id="KW-0433">Leucine-rich repeat</keyword>
<proteinExistence type="inferred from homology"/>
<dbReference type="InterPro" id="IPR001611">
    <property type="entry name" value="Leu-rich_rpt"/>
</dbReference>
<dbReference type="NCBIfam" id="TIGR04183">
    <property type="entry name" value="Por_Secre_tail"/>
    <property type="match status" value="1"/>
</dbReference>
<dbReference type="Gene3D" id="3.80.10.10">
    <property type="entry name" value="Ribonuclease Inhibitor"/>
    <property type="match status" value="1"/>
</dbReference>
<gene>
    <name evidence="6" type="ORF">SAMN05421780_1087</name>
</gene>
<dbReference type="InterPro" id="IPR013783">
    <property type="entry name" value="Ig-like_fold"/>
</dbReference>
<protein>
    <submittedName>
        <fullName evidence="6">Conserved repeat domain-containing protein/Por secretion system C-terminal sorting domain-containing protein</fullName>
    </submittedName>
</protein>
<reference evidence="6 7" key="1">
    <citation type="submission" date="2016-10" db="EMBL/GenBank/DDBJ databases">
        <authorList>
            <person name="de Groot N.N."/>
        </authorList>
    </citation>
    <scope>NUCLEOTIDE SEQUENCE [LARGE SCALE GENOMIC DNA]</scope>
    <source>
        <strain evidence="6 7">DSM 6793</strain>
    </source>
</reference>
<keyword evidence="3" id="KW-0677">Repeat</keyword>
<evidence type="ECO:0000256" key="2">
    <source>
        <dbReference type="ARBA" id="ARBA00022614"/>
    </source>
</evidence>
<feature type="chain" id="PRO_5011498206" evidence="4">
    <location>
        <begin position="22"/>
        <end position="719"/>
    </location>
</feature>
<organism evidence="6 7">
    <name type="scientific">Flexibacter flexilis DSM 6793</name>
    <dbReference type="NCBI Taxonomy" id="927664"/>
    <lineage>
        <taxon>Bacteria</taxon>
        <taxon>Pseudomonadati</taxon>
        <taxon>Bacteroidota</taxon>
        <taxon>Cytophagia</taxon>
        <taxon>Cytophagales</taxon>
        <taxon>Flexibacteraceae</taxon>
        <taxon>Flexibacter</taxon>
    </lineage>
</organism>
<evidence type="ECO:0000256" key="3">
    <source>
        <dbReference type="ARBA" id="ARBA00022737"/>
    </source>
</evidence>
<dbReference type="OrthoDB" id="1524003at2"/>
<dbReference type="Proteomes" id="UP000199514">
    <property type="component" value="Unassembled WGS sequence"/>
</dbReference>
<name>A0A1I1L6Q9_9BACT</name>
<feature type="signal peptide" evidence="4">
    <location>
        <begin position="1"/>
        <end position="21"/>
    </location>
</feature>
<dbReference type="SUPFAM" id="SSF52058">
    <property type="entry name" value="L domain-like"/>
    <property type="match status" value="1"/>
</dbReference>